<sequence>MIASWVEWSQLRLPRTRGLGLDFQVGQNITGLLSVFRKFLSRVKNREWSLELCPIYYGNRLITYYMRLLTKMVKTGCTLYSSITCRNGVAEKINRFLISLSSHYSTRTMLCIIDYNLAWCKRYASEKS</sequence>
<organism evidence="1">
    <name type="scientific">Spodoptera frugiperda</name>
    <name type="common">Fall armyworm</name>
    <dbReference type="NCBI Taxonomy" id="7108"/>
    <lineage>
        <taxon>Eukaryota</taxon>
        <taxon>Metazoa</taxon>
        <taxon>Ecdysozoa</taxon>
        <taxon>Arthropoda</taxon>
        <taxon>Hexapoda</taxon>
        <taxon>Insecta</taxon>
        <taxon>Pterygota</taxon>
        <taxon>Neoptera</taxon>
        <taxon>Endopterygota</taxon>
        <taxon>Lepidoptera</taxon>
        <taxon>Glossata</taxon>
        <taxon>Ditrysia</taxon>
        <taxon>Noctuoidea</taxon>
        <taxon>Noctuidae</taxon>
        <taxon>Amphipyrinae</taxon>
        <taxon>Spodoptera</taxon>
    </lineage>
</organism>
<name>A0A2H1X370_SPOFR</name>
<reference evidence="1" key="1">
    <citation type="submission" date="2016-07" db="EMBL/GenBank/DDBJ databases">
        <authorList>
            <person name="Bretaudeau A."/>
        </authorList>
    </citation>
    <scope>NUCLEOTIDE SEQUENCE</scope>
    <source>
        <strain evidence="1">Rice</strain>
        <tissue evidence="1">Whole body</tissue>
    </source>
</reference>
<dbReference type="EMBL" id="ODYU01013049">
    <property type="protein sequence ID" value="SOQ59698.1"/>
    <property type="molecule type" value="Genomic_DNA"/>
</dbReference>
<evidence type="ECO:0000313" key="1">
    <source>
        <dbReference type="EMBL" id="SOQ59698.1"/>
    </source>
</evidence>
<protein>
    <submittedName>
        <fullName evidence="1">SFRICE_022792</fullName>
    </submittedName>
</protein>
<gene>
    <name evidence="1" type="ORF">SFRICE_022792</name>
</gene>
<accession>A0A2H1X370</accession>
<proteinExistence type="predicted"/>
<dbReference type="AlphaFoldDB" id="A0A2H1X370"/>